<sequence length="171" mass="18323">MKEEEEDNDVRSGWWCRRFRRRSSGSRRCAAPAFCGFPAVKGRGRRAGATAVEVGFGRSGGRRGGKGGGGAIAPVVYGGKGKEKGERRWFRPEKMEEGGGAFYERFRVVDMVGENGEVLWVVSTLAGSYGGLVVWCCSGGGDFLPAGMGTTDGEGGLRAEGVCLVKMEREK</sequence>
<gene>
    <name evidence="1" type="ORF">HAX54_034213</name>
</gene>
<keyword evidence="2" id="KW-1185">Reference proteome</keyword>
<comment type="caution">
    <text evidence="1">The sequence shown here is derived from an EMBL/GenBank/DDBJ whole genome shotgun (WGS) entry which is preliminary data.</text>
</comment>
<accession>A0ABS8VFW5</accession>
<proteinExistence type="predicted"/>
<reference evidence="1 2" key="1">
    <citation type="journal article" date="2021" name="BMC Genomics">
        <title>Datura genome reveals duplications of psychoactive alkaloid biosynthetic genes and high mutation rate following tissue culture.</title>
        <authorList>
            <person name="Rajewski A."/>
            <person name="Carter-House D."/>
            <person name="Stajich J."/>
            <person name="Litt A."/>
        </authorList>
    </citation>
    <scope>NUCLEOTIDE SEQUENCE [LARGE SCALE GENOMIC DNA]</scope>
    <source>
        <strain evidence="1">AR-01</strain>
    </source>
</reference>
<protein>
    <submittedName>
        <fullName evidence="1">Uncharacterized protein</fullName>
    </submittedName>
</protein>
<evidence type="ECO:0000313" key="2">
    <source>
        <dbReference type="Proteomes" id="UP000823775"/>
    </source>
</evidence>
<dbReference type="EMBL" id="JACEIK010004402">
    <property type="protein sequence ID" value="MCD9645357.1"/>
    <property type="molecule type" value="Genomic_DNA"/>
</dbReference>
<dbReference type="Proteomes" id="UP000823775">
    <property type="component" value="Unassembled WGS sequence"/>
</dbReference>
<name>A0ABS8VFW5_DATST</name>
<organism evidence="1 2">
    <name type="scientific">Datura stramonium</name>
    <name type="common">Jimsonweed</name>
    <name type="synonym">Common thornapple</name>
    <dbReference type="NCBI Taxonomy" id="4076"/>
    <lineage>
        <taxon>Eukaryota</taxon>
        <taxon>Viridiplantae</taxon>
        <taxon>Streptophyta</taxon>
        <taxon>Embryophyta</taxon>
        <taxon>Tracheophyta</taxon>
        <taxon>Spermatophyta</taxon>
        <taxon>Magnoliopsida</taxon>
        <taxon>eudicotyledons</taxon>
        <taxon>Gunneridae</taxon>
        <taxon>Pentapetalae</taxon>
        <taxon>asterids</taxon>
        <taxon>lamiids</taxon>
        <taxon>Solanales</taxon>
        <taxon>Solanaceae</taxon>
        <taxon>Solanoideae</taxon>
        <taxon>Datureae</taxon>
        <taxon>Datura</taxon>
    </lineage>
</organism>
<evidence type="ECO:0000313" key="1">
    <source>
        <dbReference type="EMBL" id="MCD9645357.1"/>
    </source>
</evidence>